<dbReference type="STRING" id="3055.A0A2K3DVB3"/>
<dbReference type="RefSeq" id="XP_042925548.1">
    <property type="nucleotide sequence ID" value="XM_043060419.1"/>
</dbReference>
<dbReference type="SMART" id="SM00184">
    <property type="entry name" value="RING"/>
    <property type="match status" value="1"/>
</dbReference>
<dbReference type="PROSITE" id="PS50089">
    <property type="entry name" value="ZF_RING_2"/>
    <property type="match status" value="1"/>
</dbReference>
<reference evidence="5 6" key="1">
    <citation type="journal article" date="2007" name="Science">
        <title>The Chlamydomonas genome reveals the evolution of key animal and plant functions.</title>
        <authorList>
            <person name="Merchant S.S."/>
            <person name="Prochnik S.E."/>
            <person name="Vallon O."/>
            <person name="Harris E.H."/>
            <person name="Karpowicz S.J."/>
            <person name="Witman G.B."/>
            <person name="Terry A."/>
            <person name="Salamov A."/>
            <person name="Fritz-Laylin L.K."/>
            <person name="Marechal-Drouard L."/>
            <person name="Marshall W.F."/>
            <person name="Qu L.H."/>
            <person name="Nelson D.R."/>
            <person name="Sanderfoot A.A."/>
            <person name="Spalding M.H."/>
            <person name="Kapitonov V.V."/>
            <person name="Ren Q."/>
            <person name="Ferris P."/>
            <person name="Lindquist E."/>
            <person name="Shapiro H."/>
            <person name="Lucas S.M."/>
            <person name="Grimwood J."/>
            <person name="Schmutz J."/>
            <person name="Cardol P."/>
            <person name="Cerutti H."/>
            <person name="Chanfreau G."/>
            <person name="Chen C.L."/>
            <person name="Cognat V."/>
            <person name="Croft M.T."/>
            <person name="Dent R."/>
            <person name="Dutcher S."/>
            <person name="Fernandez E."/>
            <person name="Fukuzawa H."/>
            <person name="Gonzalez-Ballester D."/>
            <person name="Gonzalez-Halphen D."/>
            <person name="Hallmann A."/>
            <person name="Hanikenne M."/>
            <person name="Hippler M."/>
            <person name="Inwood W."/>
            <person name="Jabbari K."/>
            <person name="Kalanon M."/>
            <person name="Kuras R."/>
            <person name="Lefebvre P.A."/>
            <person name="Lemaire S.D."/>
            <person name="Lobanov A.V."/>
            <person name="Lohr M."/>
            <person name="Manuell A."/>
            <person name="Meier I."/>
            <person name="Mets L."/>
            <person name="Mittag M."/>
            <person name="Mittelmeier T."/>
            <person name="Moroney J.V."/>
            <person name="Moseley J."/>
            <person name="Napoli C."/>
            <person name="Nedelcu A.M."/>
            <person name="Niyogi K."/>
            <person name="Novoselov S.V."/>
            <person name="Paulsen I.T."/>
            <person name="Pazour G."/>
            <person name="Purton S."/>
            <person name="Ral J.P."/>
            <person name="Riano-Pachon D.M."/>
            <person name="Riekhof W."/>
            <person name="Rymarquis L."/>
            <person name="Schroda M."/>
            <person name="Stern D."/>
            <person name="Umen J."/>
            <person name="Willows R."/>
            <person name="Wilson N."/>
            <person name="Zimmer S.L."/>
            <person name="Allmer J."/>
            <person name="Balk J."/>
            <person name="Bisova K."/>
            <person name="Chen C.J."/>
            <person name="Elias M."/>
            <person name="Gendler K."/>
            <person name="Hauser C."/>
            <person name="Lamb M.R."/>
            <person name="Ledford H."/>
            <person name="Long J.C."/>
            <person name="Minagawa J."/>
            <person name="Page M.D."/>
            <person name="Pan J."/>
            <person name="Pootakham W."/>
            <person name="Roje S."/>
            <person name="Rose A."/>
            <person name="Stahlberg E."/>
            <person name="Terauchi A.M."/>
            <person name="Yang P."/>
            <person name="Ball S."/>
            <person name="Bowler C."/>
            <person name="Dieckmann C.L."/>
            <person name="Gladyshev V.N."/>
            <person name="Green P."/>
            <person name="Jorgensen R."/>
            <person name="Mayfield S."/>
            <person name="Mueller-Roeber B."/>
            <person name="Rajamani S."/>
            <person name="Sayre R.T."/>
            <person name="Brokstein P."/>
            <person name="Dubchak I."/>
            <person name="Goodstein D."/>
            <person name="Hornick L."/>
            <person name="Huang Y.W."/>
            <person name="Jhaveri J."/>
            <person name="Luo Y."/>
            <person name="Martinez D."/>
            <person name="Ngau W.C."/>
            <person name="Otillar B."/>
            <person name="Poliakov A."/>
            <person name="Porter A."/>
            <person name="Szajkowski L."/>
            <person name="Werner G."/>
            <person name="Zhou K."/>
            <person name="Grigoriev I.V."/>
            <person name="Rokhsar D.S."/>
            <person name="Grossman A.R."/>
        </authorList>
    </citation>
    <scope>NUCLEOTIDE SEQUENCE [LARGE SCALE GENOMIC DNA]</scope>
    <source>
        <strain evidence="6">CC-503</strain>
    </source>
</reference>
<dbReference type="InterPro" id="IPR047134">
    <property type="entry name" value="RNF4"/>
</dbReference>
<evidence type="ECO:0000256" key="1">
    <source>
        <dbReference type="PROSITE-ProRule" id="PRU00175"/>
    </source>
</evidence>
<dbReference type="Pfam" id="PF13923">
    <property type="entry name" value="zf-C3HC4_2"/>
    <property type="match status" value="1"/>
</dbReference>
<feature type="region of interest" description="Disordered" evidence="3">
    <location>
        <begin position="633"/>
        <end position="683"/>
    </location>
</feature>
<feature type="compositionally biased region" description="Gly residues" evidence="3">
    <location>
        <begin position="575"/>
        <end position="591"/>
    </location>
</feature>
<organism evidence="5 6">
    <name type="scientific">Chlamydomonas reinhardtii</name>
    <name type="common">Chlamydomonas smithii</name>
    <dbReference type="NCBI Taxonomy" id="3055"/>
    <lineage>
        <taxon>Eukaryota</taxon>
        <taxon>Viridiplantae</taxon>
        <taxon>Chlorophyta</taxon>
        <taxon>core chlorophytes</taxon>
        <taxon>Chlorophyceae</taxon>
        <taxon>CS clade</taxon>
        <taxon>Chlamydomonadales</taxon>
        <taxon>Chlamydomonadaceae</taxon>
        <taxon>Chlamydomonas</taxon>
    </lineage>
</organism>
<feature type="region of interest" description="Disordered" evidence="3">
    <location>
        <begin position="575"/>
        <end position="594"/>
    </location>
</feature>
<dbReference type="GeneID" id="5721260"/>
<feature type="compositionally biased region" description="Gly residues" evidence="3">
    <location>
        <begin position="664"/>
        <end position="683"/>
    </location>
</feature>
<keyword evidence="2" id="KW-0175">Coiled coil</keyword>
<keyword evidence="6" id="KW-1185">Reference proteome</keyword>
<dbReference type="EMBL" id="CM008964">
    <property type="protein sequence ID" value="PNW84468.1"/>
    <property type="molecule type" value="Genomic_DNA"/>
</dbReference>
<evidence type="ECO:0000313" key="5">
    <source>
        <dbReference type="EMBL" id="PNW84468.1"/>
    </source>
</evidence>
<feature type="compositionally biased region" description="Low complexity" evidence="3">
    <location>
        <begin position="398"/>
        <end position="425"/>
    </location>
</feature>
<proteinExistence type="predicted"/>
<dbReference type="PANTHER" id="PTHR23041:SF78">
    <property type="entry name" value="E3 UBIQUITIN-PROTEIN LIGASE RNF4"/>
    <property type="match status" value="1"/>
</dbReference>
<dbReference type="OrthoDB" id="547837at2759"/>
<feature type="domain" description="RING-type" evidence="4">
    <location>
        <begin position="12"/>
        <end position="52"/>
    </location>
</feature>
<dbReference type="GO" id="GO:0061630">
    <property type="term" value="F:ubiquitin protein ligase activity"/>
    <property type="evidence" value="ECO:0000318"/>
    <property type="project" value="GO_Central"/>
</dbReference>
<dbReference type="Proteomes" id="UP000006906">
    <property type="component" value="Chromosome 3"/>
</dbReference>
<dbReference type="InterPro" id="IPR013083">
    <property type="entry name" value="Znf_RING/FYVE/PHD"/>
</dbReference>
<keyword evidence="1" id="KW-0479">Metal-binding</keyword>
<dbReference type="PANTHER" id="PTHR23041">
    <property type="entry name" value="RING FINGER DOMAIN-CONTAINING"/>
    <property type="match status" value="1"/>
</dbReference>
<feature type="compositionally biased region" description="Acidic residues" evidence="3">
    <location>
        <begin position="492"/>
        <end position="508"/>
    </location>
</feature>
<dbReference type="InterPro" id="IPR001841">
    <property type="entry name" value="Znf_RING"/>
</dbReference>
<evidence type="ECO:0000259" key="4">
    <source>
        <dbReference type="PROSITE" id="PS50089"/>
    </source>
</evidence>
<feature type="compositionally biased region" description="Polar residues" evidence="3">
    <location>
        <begin position="646"/>
        <end position="658"/>
    </location>
</feature>
<dbReference type="Gene3D" id="3.30.40.10">
    <property type="entry name" value="Zinc/RING finger domain, C3HC4 (zinc finger)"/>
    <property type="match status" value="1"/>
</dbReference>
<evidence type="ECO:0000256" key="3">
    <source>
        <dbReference type="SAM" id="MobiDB-lite"/>
    </source>
</evidence>
<keyword evidence="1" id="KW-0863">Zinc-finger</keyword>
<name>A0A2K3DVB3_CHLRE</name>
<dbReference type="SUPFAM" id="SSF57850">
    <property type="entry name" value="RING/U-box"/>
    <property type="match status" value="1"/>
</dbReference>
<feature type="region of interest" description="Disordered" evidence="3">
    <location>
        <begin position="456"/>
        <end position="524"/>
    </location>
</feature>
<dbReference type="OMA" id="GERKEDW"/>
<gene>
    <name evidence="5" type="ORF">CHLRE_03g145487v5</name>
</gene>
<dbReference type="ExpressionAtlas" id="A0A2K3DVB3">
    <property type="expression patterns" value="differential"/>
</dbReference>
<feature type="region of interest" description="Disordered" evidence="3">
    <location>
        <begin position="331"/>
        <end position="437"/>
    </location>
</feature>
<dbReference type="KEGG" id="cre:CHLRE_03g145487v5"/>
<dbReference type="GO" id="GO:0008270">
    <property type="term" value="F:zinc ion binding"/>
    <property type="evidence" value="ECO:0007669"/>
    <property type="project" value="UniProtKB-KW"/>
</dbReference>
<dbReference type="AlphaFoldDB" id="A0A2K3DVB3"/>
<accession>A0A2K3DVB3</accession>
<feature type="compositionally biased region" description="Low complexity" evidence="3">
    <location>
        <begin position="349"/>
        <end position="374"/>
    </location>
</feature>
<protein>
    <recommendedName>
        <fullName evidence="4">RING-type domain-containing protein</fullName>
    </recommendedName>
</protein>
<dbReference type="GO" id="GO:0012505">
    <property type="term" value="C:endomembrane system"/>
    <property type="evidence" value="ECO:0000318"/>
    <property type="project" value="GO_Central"/>
</dbReference>
<evidence type="ECO:0000256" key="2">
    <source>
        <dbReference type="SAM" id="Coils"/>
    </source>
</evidence>
<feature type="compositionally biased region" description="Acidic residues" evidence="3">
    <location>
        <begin position="473"/>
        <end position="483"/>
    </location>
</feature>
<feature type="compositionally biased region" description="Gly residues" evidence="3">
    <location>
        <begin position="426"/>
        <end position="436"/>
    </location>
</feature>
<dbReference type="Gramene" id="PNW84468">
    <property type="protein sequence ID" value="PNW84468"/>
    <property type="gene ID" value="CHLRE_03g145487v5"/>
</dbReference>
<dbReference type="InParanoid" id="A0A2K3DVB3"/>
<evidence type="ECO:0000313" key="6">
    <source>
        <dbReference type="Proteomes" id="UP000006906"/>
    </source>
</evidence>
<feature type="compositionally biased region" description="Polar residues" evidence="3">
    <location>
        <begin position="335"/>
        <end position="346"/>
    </location>
</feature>
<sequence length="706" mass="72914">MQGDGEALELQCPICYGESAQGVYATLWCGHVYHEECLARALQHKKECPTCRQPAKVAGTKIKCPCQTGKPIKLFHLKHRGGAGGASPLPGGVGGGAAAAGGEPGVDAAVLAAAKQRAERLREALDEERQRGAELERTLVLQVEETSRALEKAERRKQRLAALEHEHKLAAARLESERTRLEARVKWLEEEAAARAKSLQGLRMELAKLRSDLGDKDQHLMRARREAANCRARLGTAPPTAAELMELAGDDKVSWAQVYSITVEERNRALEEARRLQEAVAKGRLETETRAAAERLAGEERVKERDAELDRRRRELMQLEYKLHELQAQLAEAQRQGSGSQSLTPVPTQPAALAAPPRQLQQPQQQHGPRARPAAFPPSAAPRQQHLAEPTAGKPQVASRSSAAWQQPQQQAAGAAAAAEAMAPGQSGGGGDGGVHLLGDKEQAKLLLAQMEAQKAWAPKRGACAGGRAGGSGEDDDDDDGDEGLATLADFCGEEEEEEEEEQEEEEKEAGQEMQPGQGPWGAGAGIKQVVAQAGAVVGAEEDPILLGDNDCGDPVPALPRAVCGLFAGGGGGGGGGGGSGGGGVGGGSRAAGGKAVATGAAGTAATAGAASTVPSFAKKAAGLGIFGGSRLIGEGPDGRGGTTRFPLTSSFAMDQLQSKSSGTKGGKGGGKGSGAAGAAGRQGVGAAGRIDAFLKRVVPAGPGPR</sequence>
<dbReference type="GO" id="GO:0043161">
    <property type="term" value="P:proteasome-mediated ubiquitin-dependent protein catabolic process"/>
    <property type="evidence" value="ECO:0000318"/>
    <property type="project" value="GO_Central"/>
</dbReference>
<feature type="coiled-coil region" evidence="2">
    <location>
        <begin position="108"/>
        <end position="191"/>
    </location>
</feature>
<keyword evidence="1" id="KW-0862">Zinc</keyword>